<dbReference type="InterPro" id="IPR000873">
    <property type="entry name" value="AMP-dep_synth/lig_dom"/>
</dbReference>
<dbReference type="InterPro" id="IPR036736">
    <property type="entry name" value="ACP-like_sf"/>
</dbReference>
<dbReference type="CDD" id="cd19543">
    <property type="entry name" value="DCL_NRPS"/>
    <property type="match status" value="1"/>
</dbReference>
<dbReference type="CDD" id="cd12117">
    <property type="entry name" value="A_NRPS_Srf_like"/>
    <property type="match status" value="1"/>
</dbReference>
<dbReference type="SUPFAM" id="SSF53474">
    <property type="entry name" value="alpha/beta-Hydrolases"/>
    <property type="match status" value="1"/>
</dbReference>
<dbReference type="Gene3D" id="1.10.1200.10">
    <property type="entry name" value="ACP-like"/>
    <property type="match status" value="3"/>
</dbReference>
<dbReference type="Gene3D" id="3.30.559.10">
    <property type="entry name" value="Chloramphenicol acetyltransferase-like domain"/>
    <property type="match status" value="3"/>
</dbReference>
<evidence type="ECO:0000256" key="1">
    <source>
        <dbReference type="ARBA" id="ARBA00001957"/>
    </source>
</evidence>
<comment type="similarity">
    <text evidence="2">Belongs to the ATP-dependent AMP-binding enzyme family.</text>
</comment>
<dbReference type="PROSITE" id="PS00012">
    <property type="entry name" value="PHOSPHOPANTETHEINE"/>
    <property type="match status" value="3"/>
</dbReference>
<keyword evidence="3" id="KW-0596">Phosphopantetheine</keyword>
<dbReference type="InterPro" id="IPR025110">
    <property type="entry name" value="AMP-bd_C"/>
</dbReference>
<dbReference type="Proteomes" id="UP000468388">
    <property type="component" value="Unassembled WGS sequence"/>
</dbReference>
<dbReference type="InterPro" id="IPR009081">
    <property type="entry name" value="PP-bd_ACP"/>
</dbReference>
<dbReference type="FunFam" id="3.40.50.980:FF:000001">
    <property type="entry name" value="Non-ribosomal peptide synthetase"/>
    <property type="match status" value="3"/>
</dbReference>
<dbReference type="RefSeq" id="WP_157301489.1">
    <property type="nucleotide sequence ID" value="NZ_BAAAZB010000004.1"/>
</dbReference>
<dbReference type="NCBIfam" id="TIGR01733">
    <property type="entry name" value="AA-adenyl-dom"/>
    <property type="match status" value="3"/>
</dbReference>
<dbReference type="InterPro" id="IPR023213">
    <property type="entry name" value="CAT-like_dom_sf"/>
</dbReference>
<gene>
    <name evidence="6" type="ORF">GO495_19920</name>
</gene>
<dbReference type="InterPro" id="IPR029058">
    <property type="entry name" value="AB_hydrolase_fold"/>
</dbReference>
<dbReference type="NCBIfam" id="NF003417">
    <property type="entry name" value="PRK04813.1"/>
    <property type="match status" value="3"/>
</dbReference>
<dbReference type="SUPFAM" id="SSF47336">
    <property type="entry name" value="ACP-like"/>
    <property type="match status" value="3"/>
</dbReference>
<dbReference type="Gene3D" id="2.30.38.10">
    <property type="entry name" value="Luciferase, Domain 3"/>
    <property type="match status" value="3"/>
</dbReference>
<dbReference type="InterPro" id="IPR020845">
    <property type="entry name" value="AMP-binding_CS"/>
</dbReference>
<name>A0A6N8JCF1_9BACT</name>
<dbReference type="InterPro" id="IPR006162">
    <property type="entry name" value="Ppantetheine_attach_site"/>
</dbReference>
<feature type="domain" description="Carrier" evidence="5">
    <location>
        <begin position="1046"/>
        <end position="1121"/>
    </location>
</feature>
<evidence type="ECO:0000313" key="6">
    <source>
        <dbReference type="EMBL" id="MVT42873.1"/>
    </source>
</evidence>
<reference evidence="6 7" key="1">
    <citation type="submission" date="2019-12" db="EMBL/GenBank/DDBJ databases">
        <title>The draft genomic sequence of strain Chitinophaga oryziterrae JCM 16595.</title>
        <authorList>
            <person name="Zhang X."/>
        </authorList>
    </citation>
    <scope>NUCLEOTIDE SEQUENCE [LARGE SCALE GENOMIC DNA]</scope>
    <source>
        <strain evidence="6 7">JCM 16595</strain>
    </source>
</reference>
<dbReference type="GO" id="GO:0031177">
    <property type="term" value="F:phosphopantetheine binding"/>
    <property type="evidence" value="ECO:0007669"/>
    <property type="project" value="InterPro"/>
</dbReference>
<keyword evidence="4" id="KW-0597">Phosphoprotein</keyword>
<dbReference type="Gene3D" id="3.40.50.1820">
    <property type="entry name" value="alpha/beta hydrolase"/>
    <property type="match status" value="1"/>
</dbReference>
<dbReference type="GO" id="GO:0072330">
    <property type="term" value="P:monocarboxylic acid biosynthetic process"/>
    <property type="evidence" value="ECO:0007669"/>
    <property type="project" value="UniProtKB-ARBA"/>
</dbReference>
<dbReference type="InterPro" id="IPR045851">
    <property type="entry name" value="AMP-bd_C_sf"/>
</dbReference>
<dbReference type="GO" id="GO:0005737">
    <property type="term" value="C:cytoplasm"/>
    <property type="evidence" value="ECO:0007669"/>
    <property type="project" value="TreeGrafter"/>
</dbReference>
<evidence type="ECO:0000256" key="2">
    <source>
        <dbReference type="ARBA" id="ARBA00006432"/>
    </source>
</evidence>
<dbReference type="GO" id="GO:0044550">
    <property type="term" value="P:secondary metabolite biosynthetic process"/>
    <property type="evidence" value="ECO:0007669"/>
    <property type="project" value="UniProtKB-ARBA"/>
</dbReference>
<organism evidence="6 7">
    <name type="scientific">Chitinophaga oryziterrae</name>
    <dbReference type="NCBI Taxonomy" id="1031224"/>
    <lineage>
        <taxon>Bacteria</taxon>
        <taxon>Pseudomonadati</taxon>
        <taxon>Bacteroidota</taxon>
        <taxon>Chitinophagia</taxon>
        <taxon>Chitinophagales</taxon>
        <taxon>Chitinophagaceae</taxon>
        <taxon>Chitinophaga</taxon>
    </lineage>
</organism>
<keyword evidence="7" id="KW-1185">Reference proteome</keyword>
<dbReference type="EMBL" id="WRXO01000006">
    <property type="protein sequence ID" value="MVT42873.1"/>
    <property type="molecule type" value="Genomic_DNA"/>
</dbReference>
<comment type="cofactor">
    <cofactor evidence="1">
        <name>pantetheine 4'-phosphate</name>
        <dbReference type="ChEBI" id="CHEBI:47942"/>
    </cofactor>
</comment>
<dbReference type="FunFam" id="3.30.300.30:FF:000010">
    <property type="entry name" value="Enterobactin synthetase component F"/>
    <property type="match status" value="2"/>
</dbReference>
<dbReference type="Pfam" id="PF00668">
    <property type="entry name" value="Condensation"/>
    <property type="match status" value="3"/>
</dbReference>
<accession>A0A6N8JCF1</accession>
<dbReference type="SUPFAM" id="SSF52777">
    <property type="entry name" value="CoA-dependent acyltransferases"/>
    <property type="match status" value="6"/>
</dbReference>
<evidence type="ECO:0000256" key="3">
    <source>
        <dbReference type="ARBA" id="ARBA00022450"/>
    </source>
</evidence>
<dbReference type="SMART" id="SM00823">
    <property type="entry name" value="PKS_PP"/>
    <property type="match status" value="3"/>
</dbReference>
<dbReference type="Gene3D" id="3.30.300.30">
    <property type="match status" value="3"/>
</dbReference>
<dbReference type="PANTHER" id="PTHR45527:SF1">
    <property type="entry name" value="FATTY ACID SYNTHASE"/>
    <property type="match status" value="1"/>
</dbReference>
<dbReference type="PROSITE" id="PS00455">
    <property type="entry name" value="AMP_BINDING"/>
    <property type="match status" value="3"/>
</dbReference>
<sequence length="3502" mass="391386">MSIKEFVQNLESKDFYLAVENENLVLRGKKNAPVSKKLQGVADASEIISYIKENKAELIKYLSTVPQGTKKKENVTAIYRLSPMQEGLLFHSLYDKQNSAYREQLTCEFDNLNIDIFSRCWDLLLQRHSILRTGFQVDAFEIPVQCVYADRKMPVEIIDLREMDSVTRDAVMKQQQLQDRNTQLDFRQAPLMKVTLFWLGDTRYIMSWTYHHILIDGWSMHLLINKFLTCYELLATGKEIPAGEEDRYEDFIRYIEKTDKKQEEQYWKNYMQGVDTGTLLPFIDLSRDRNKGVESYCEKTVVFEEEQTKRIQSYAQKHGITVNTVMQGVWSYLLHRYTGLQHVTFGVTASGRPADLPNVEKRIGIYINLIPLHADFSGQQTVIGWLQNIQREQLRAREYHTSIGNIQKWIGVQGDLFDTMITFQNFPVNESATSASIPQLKVSGLQMYEQSTNYPLSIRIALTADTVIQFIYKNSLLSDADLIMINRHFQDILLQITGNTALELKDLRLLSPEEDRDIIASFSAGKRNQHAFVHTSITAYFSEQVAKNPAAIALICGNERLSYGDLDARANRLAHYLIKLGVKEEMLLPVCLQPSAGMIVSILAIMKTGAAYVPVDPGCPAERFTYILRETGARFILADAGTEDILDPDINIISLDTHWLQISMQPDTSPDVHVRPNNLAYVIYTSGSTGMPKGVMIEHQQLLNYVSNGIRMYGAAGAGAGSFLHLSYTFDASLTALFVPLLQGRSLVVGQGNSVNAFEDPALTANAPYDFIKITPAHLPLLESMMGADGVGNLTRKLVIGGEALHAGYLQFLFDAGTDIEIINEYGPTETTVGCTTWSINTATGPTTREGSLPIGKPLDNTVVYIVDVNNSNILCPVGVAGELCIAGEQVGRGYLHQEELTAARFVEDPFAPGRMYRTGDIARWQADGNLAFLGRTDDQLKIKGYRIEPGEVEMQIQQTPGVKQAVVIMREDKHHNPVLIAYVVADEQFDEVLTRELLGRRLPDYMVPAILFRIDEMPLTVNGKIDRKKLPAVDTSLRSLKQYQEPRNETEEKLVLAFQALLEVPKIGISDNFFELGGNSLLAIRLIALIRKQFGKEIAIKEVFDHPDVTSLALRLEQHTDVKQAVITKYPANISMPLSFGQERLWFMYNMQKGTQHQVAWVFRLMGQLKPDALESAFKAIVSRHHILRSVIKEENGIPYQVIKEADLWQMNIINEEDIRGNGAGKVDRYINRMLGYKFDLSEDHMLKVTLIRLVEENSYMLVTQTHHIAFDGWSVGILAAELSALYTAAIKDQTPALPVLPVQYGDFAIWQRSHLSGGLLENKLSYWKQKLHDVAPLELPLDYLRPAIQSYHSANVQWHIGRELLDKLNTLSRSEGATLFMTLLSVFKVLIFRYSGLTDICIGTPVAGRYQEEVETLIGCFVNTIALRTHLDAEQPFRDLLRAVKEVTLSAYEYQDIPFEKIVQALDQERDMSRSPLFQVVFALHNTPRIEPLEMPDVQFFPVIKDHATCAYDLDLDAIESADGLYLSMNYCADLFKAETIHRMLIHYTNLLQAVVEAPDVAIFDLKLSSLLEDHQFALTFNTTKTEYPENESVTDLFSYQVKTTPDAIALVYGERQYTYHELDKESNRLAHLLLAQGVKEGMFVPVCIERSAALIIAIIAVLKTGAVYVPVDPDYPAERISYMLNDVNASVFITTSQYIPAGNVRVINLIEEKEHLLQLPDTPTGVTVNADALAYIMYTSGSTGKPKGVMVEHGNIVSLVKGVSYVDLSPDTTLLSTGSPSFDATTIEYWGTLLNGGRLVMCSQQDLLDVTSLEEMITKEHVNTMWLTSGWFGQVIEADITVFSHLSTIMVGGDRLPPSHIDRVKRYYPDLKVINGYGPTENTTFSLTYEVPQMQGLREIPIGRPLSNRIAYVLDAYHRLCPLGIAGELYVGGAGLSRGYLNQPELTAEKFTGISFDGGEEVRLYRTGDMARWMEDGNIAFLGRKDSQVKIRGYRIELGEVEQMIEQLPDVSQAVVVVLKNDMGQQQLVGYVVTGGEVFQSTEAVAVLKERLPAYMVPVVIYKVPEIPLTGNGKVDRKALPALALRNTFIVEYEAPRNALEEAIAAIWARLLDLEKVGVNNNYFDLGGHSLLAVRILSSIRNELAKEVTIRDIFEFPTVAKLAERIEETNNGVLLPVIQPGAHNGKMKLSYGQERLWFIDKLTGSVQYHMPWVFRLHGDLDADVVEASFREIINRHQVLRSVITEEEGNVMQSLMPVSNWKMLRLNEEELTCGLDEYICGLIAQPFNLAEDFMIRLTLLKISDKEHVLAIILHHIVFDGWSIGIMVNELVELYKASMENRPAVLPELRVQYADYAHWQRTYLSEEVLTGKLSYWKEQLSGIRPLSLFTDFPRPAVQSIRGGIARRRLDKELSERLTALSAKEGATLFMTMLAAFKIVLYRYSGQSDISVGSMVAGRQQKEVENLIGFFINTLALRTNVKEQASFTELLQEVKEVTLAAYEHQDVPFEKVVEVLGIERDLGRTPLFQVTFTLQNMPEGDDLNLGTVEVTDNASGEITSKFDLNVEVTEAPEGLYLLLTYCSDLYRSETIERLLDHYENVLEAVVANANKSIGSLTILEPEETYQLLSVRKGPELILPGNNNILDLFEAQVQATPDAPAIIFGEERLTYAELDAAANRVAHFLQKMGVKEEMLVPLCLRRSVNLITGILGILKAGGAYVPLDPDYPAARLEYILKDTDARFVLADAFTEEFLPDGVTVISFDTYWSQISLQPSGVPSRNVSDRTLAYVIYTSGSTGIPKGMMIEHRQLLNYALNGLALYGGKGEGAGSFMHLSYTFDASLTALFVPLLGGRLLVLGRGEGIEAFEDPALTEHAPYDFIKLTPGHLSVLDALVGAEGLRALTGKIIAGGEALHTRHVQFLADAGLDMEVINEYGPTETTVGCSIYRFNTNAVLPLTDGSLPIGTALANTSLYVVDINNPEVLCPPGAEGELCIGGSQVGRGYLGQPGQTVAKFLTDPFSKGSGARMYRTGDKVRWLLDGNLAFLGRIDEQVKINGYRIEPGEIVYCLLKVDDVKDAVIIIHAEKLYAYIQIEEEKYPDLTRTGMLISRAMAFVAEQLPSYLHPAGIIPVHKYPLTSHGKTDKKTLVRLYPPGMLKSEHTGPANSTEEMLAVIWQDLLGLDQVGVLDNFFSLGGHSLSMVQMLSRLREYGIELTLKELFNAQTVRDQSALIHTLKPEIQHPHLIQLNNVTGGAPVFILPGSIGLSDDYEELAAHFVHCPVYGIQMEGIYPGEKPLDNIADIASLNIERIRKVQAVGPYRFIGHSFGAHVAFEMGRQLETAGEIVGWIALLDVAADMKAGNITTGIVMQTAADVFSAHRLLNEEYLNWGDKLEAELKELSIGQIVPHIRAFLKTVSPAPANIDHLLNQLDVRIHNMFITYHPQQKISAPLIIAPASATRLKENDYLEWVSYSTESEVVILPGNHFTVVKGKGATSLHKFLTEKN</sequence>
<dbReference type="Pfam" id="PF00975">
    <property type="entry name" value="Thioesterase"/>
    <property type="match status" value="1"/>
</dbReference>
<proteinExistence type="inferred from homology"/>
<dbReference type="FunFam" id="1.10.1200.10:FF:000005">
    <property type="entry name" value="Nonribosomal peptide synthetase 1"/>
    <property type="match status" value="2"/>
</dbReference>
<comment type="caution">
    <text evidence="6">The sequence shown here is derived from an EMBL/GenBank/DDBJ whole genome shotgun (WGS) entry which is preliminary data.</text>
</comment>
<dbReference type="InterPro" id="IPR001031">
    <property type="entry name" value="Thioesterase"/>
</dbReference>
<dbReference type="InterPro" id="IPR020806">
    <property type="entry name" value="PKS_PP-bd"/>
</dbReference>
<protein>
    <submittedName>
        <fullName evidence="6">Amino acid adenylation domain-containing protein</fullName>
    </submittedName>
</protein>
<dbReference type="PANTHER" id="PTHR45527">
    <property type="entry name" value="NONRIBOSOMAL PEPTIDE SYNTHETASE"/>
    <property type="match status" value="1"/>
</dbReference>
<dbReference type="Pfam" id="PF00501">
    <property type="entry name" value="AMP-binding"/>
    <property type="match status" value="3"/>
</dbReference>
<dbReference type="GO" id="GO:0003824">
    <property type="term" value="F:catalytic activity"/>
    <property type="evidence" value="ECO:0007669"/>
    <property type="project" value="InterPro"/>
</dbReference>
<dbReference type="PROSITE" id="PS50075">
    <property type="entry name" value="CARRIER"/>
    <property type="match status" value="3"/>
</dbReference>
<dbReference type="FunFam" id="1.10.1200.10:FF:000016">
    <property type="entry name" value="Non-ribosomal peptide synthase"/>
    <property type="match status" value="1"/>
</dbReference>
<feature type="domain" description="Carrier" evidence="5">
    <location>
        <begin position="3160"/>
        <end position="3234"/>
    </location>
</feature>
<dbReference type="Gene3D" id="3.30.559.30">
    <property type="entry name" value="Nonribosomal peptide synthetase, condensation domain"/>
    <property type="match status" value="3"/>
</dbReference>
<dbReference type="InterPro" id="IPR001242">
    <property type="entry name" value="Condensation_dom"/>
</dbReference>
<dbReference type="Gene3D" id="3.40.50.980">
    <property type="match status" value="6"/>
</dbReference>
<evidence type="ECO:0000259" key="5">
    <source>
        <dbReference type="PROSITE" id="PS50075"/>
    </source>
</evidence>
<dbReference type="SUPFAM" id="SSF56801">
    <property type="entry name" value="Acetyl-CoA synthetase-like"/>
    <property type="match status" value="3"/>
</dbReference>
<dbReference type="FunFam" id="3.40.50.12780:FF:000012">
    <property type="entry name" value="Non-ribosomal peptide synthetase"/>
    <property type="match status" value="1"/>
</dbReference>
<dbReference type="Pfam" id="PF13193">
    <property type="entry name" value="AMP-binding_C"/>
    <property type="match status" value="2"/>
</dbReference>
<evidence type="ECO:0000313" key="7">
    <source>
        <dbReference type="Proteomes" id="UP000468388"/>
    </source>
</evidence>
<dbReference type="OrthoDB" id="4317020at2"/>
<dbReference type="CDD" id="cd05930">
    <property type="entry name" value="A_NRPS"/>
    <property type="match status" value="2"/>
</dbReference>
<dbReference type="InterPro" id="IPR010071">
    <property type="entry name" value="AA_adenyl_dom"/>
</dbReference>
<dbReference type="Pfam" id="PF00550">
    <property type="entry name" value="PP-binding"/>
    <property type="match status" value="3"/>
</dbReference>
<feature type="domain" description="Carrier" evidence="5">
    <location>
        <begin position="2098"/>
        <end position="2173"/>
    </location>
</feature>
<dbReference type="CDD" id="cd19531">
    <property type="entry name" value="LCL_NRPS-like"/>
    <property type="match status" value="2"/>
</dbReference>
<dbReference type="GO" id="GO:0043041">
    <property type="term" value="P:amino acid activation for nonribosomal peptide biosynthetic process"/>
    <property type="evidence" value="ECO:0007669"/>
    <property type="project" value="TreeGrafter"/>
</dbReference>
<evidence type="ECO:0000256" key="4">
    <source>
        <dbReference type="ARBA" id="ARBA00022553"/>
    </source>
</evidence>